<feature type="transmembrane region" description="Helical" evidence="5">
    <location>
        <begin position="110"/>
        <end position="132"/>
    </location>
</feature>
<feature type="transmembrane region" description="Helical" evidence="5">
    <location>
        <begin position="31"/>
        <end position="50"/>
    </location>
</feature>
<evidence type="ECO:0000256" key="4">
    <source>
        <dbReference type="ARBA" id="ARBA00023136"/>
    </source>
</evidence>
<dbReference type="Proteomes" id="UP000297839">
    <property type="component" value="Unassembled WGS sequence"/>
</dbReference>
<evidence type="ECO:0000256" key="3">
    <source>
        <dbReference type="ARBA" id="ARBA00022989"/>
    </source>
</evidence>
<evidence type="ECO:0000256" key="1">
    <source>
        <dbReference type="ARBA" id="ARBA00004141"/>
    </source>
</evidence>
<keyword evidence="2 5" id="KW-0812">Transmembrane</keyword>
<dbReference type="AlphaFoldDB" id="A0A4Z0BGT3"/>
<feature type="transmembrane region" description="Helical" evidence="5">
    <location>
        <begin position="57"/>
        <end position="83"/>
    </location>
</feature>
<dbReference type="InterPro" id="IPR007829">
    <property type="entry name" value="TM2"/>
</dbReference>
<dbReference type="Pfam" id="PF05154">
    <property type="entry name" value="TM2"/>
    <property type="match status" value="1"/>
</dbReference>
<dbReference type="EMBL" id="SMLK01000007">
    <property type="protein sequence ID" value="TFY97589.1"/>
    <property type="molecule type" value="Genomic_DNA"/>
</dbReference>
<evidence type="ECO:0000313" key="8">
    <source>
        <dbReference type="Proteomes" id="UP000297839"/>
    </source>
</evidence>
<keyword evidence="4 5" id="KW-0472">Membrane</keyword>
<gene>
    <name evidence="7" type="ORF">EZ216_17830</name>
</gene>
<reference evidence="7 8" key="1">
    <citation type="submission" date="2019-03" db="EMBL/GenBank/DDBJ databases">
        <title>Ramlibacter sp. 18x22-1, whole genome shotgun sequence.</title>
        <authorList>
            <person name="Zhang X."/>
            <person name="Feng G."/>
            <person name="Zhu H."/>
        </authorList>
    </citation>
    <scope>NUCLEOTIDE SEQUENCE [LARGE SCALE GENOMIC DNA]</scope>
    <source>
        <strain evidence="7 8">18x22-1</strain>
    </source>
</reference>
<evidence type="ECO:0000256" key="5">
    <source>
        <dbReference type="SAM" id="Phobius"/>
    </source>
</evidence>
<keyword evidence="8" id="KW-1185">Reference proteome</keyword>
<comment type="caution">
    <text evidence="7">The sequence shown here is derived from an EMBL/GenBank/DDBJ whole genome shotgun (WGS) entry which is preliminary data.</text>
</comment>
<keyword evidence="3 5" id="KW-1133">Transmembrane helix</keyword>
<evidence type="ECO:0000259" key="6">
    <source>
        <dbReference type="Pfam" id="PF05154"/>
    </source>
</evidence>
<dbReference type="GO" id="GO:0016020">
    <property type="term" value="C:membrane"/>
    <property type="evidence" value="ECO:0007669"/>
    <property type="project" value="UniProtKB-SubCell"/>
</dbReference>
<comment type="subcellular location">
    <subcellularLocation>
        <location evidence="1">Membrane</location>
        <topology evidence="1">Multi-pass membrane protein</topology>
    </subcellularLocation>
</comment>
<evidence type="ECO:0000313" key="7">
    <source>
        <dbReference type="EMBL" id="TFY97589.1"/>
    </source>
</evidence>
<protein>
    <submittedName>
        <fullName evidence="7">TM2 domain-containing protein</fullName>
    </submittedName>
</protein>
<proteinExistence type="predicted"/>
<evidence type="ECO:0000256" key="2">
    <source>
        <dbReference type="ARBA" id="ARBA00022692"/>
    </source>
</evidence>
<organism evidence="7 8">
    <name type="scientific">Ramlibacter humi</name>
    <dbReference type="NCBI Taxonomy" id="2530451"/>
    <lineage>
        <taxon>Bacteria</taxon>
        <taxon>Pseudomonadati</taxon>
        <taxon>Pseudomonadota</taxon>
        <taxon>Betaproteobacteria</taxon>
        <taxon>Burkholderiales</taxon>
        <taxon>Comamonadaceae</taxon>
        <taxon>Ramlibacter</taxon>
    </lineage>
</organism>
<name>A0A4Z0BGT3_9BURK</name>
<dbReference type="RefSeq" id="WP_135251141.1">
    <property type="nucleotide sequence ID" value="NZ_SMLK01000007.1"/>
</dbReference>
<accession>A0A4Z0BGT3</accession>
<dbReference type="OrthoDB" id="8702870at2"/>
<feature type="domain" description="TM2" evidence="6">
    <location>
        <begin position="2"/>
        <end position="35"/>
    </location>
</feature>
<sequence length="148" mass="16245">MKSKTLAAWLAFVAGPFGAHRFYLRGWGDWLGWLLPVPTLAGAYGVLRMWSLGQDDAISWVLTPILGFTFAGCCLTAIVYGLMKPEDWNRRFNPGAAPDAPAGRTSWTTIWAVVLALMVGAAVLMTSIAISFQGYFEKQVEEGREISQ</sequence>